<feature type="transmembrane region" description="Helical" evidence="12">
    <location>
        <begin position="636"/>
        <end position="654"/>
    </location>
</feature>
<dbReference type="Pfam" id="PF02932">
    <property type="entry name" value="Neur_chan_memb"/>
    <property type="match status" value="1"/>
</dbReference>
<dbReference type="EMBL" id="JAPWDV010000002">
    <property type="protein sequence ID" value="KAJ6219212.1"/>
    <property type="molecule type" value="Genomic_DNA"/>
</dbReference>
<dbReference type="Proteomes" id="UP001142055">
    <property type="component" value="Chromosome 2"/>
</dbReference>
<feature type="transmembrane region" description="Helical" evidence="12">
    <location>
        <begin position="87"/>
        <end position="110"/>
    </location>
</feature>
<organism evidence="15 16">
    <name type="scientific">Blomia tropicalis</name>
    <name type="common">Mite</name>
    <dbReference type="NCBI Taxonomy" id="40697"/>
    <lineage>
        <taxon>Eukaryota</taxon>
        <taxon>Metazoa</taxon>
        <taxon>Ecdysozoa</taxon>
        <taxon>Arthropoda</taxon>
        <taxon>Chelicerata</taxon>
        <taxon>Arachnida</taxon>
        <taxon>Acari</taxon>
        <taxon>Acariformes</taxon>
        <taxon>Sarcoptiformes</taxon>
        <taxon>Astigmata</taxon>
        <taxon>Glycyphagoidea</taxon>
        <taxon>Echimyopodidae</taxon>
        <taxon>Blomia</taxon>
    </lineage>
</organism>
<dbReference type="InterPro" id="IPR018000">
    <property type="entry name" value="Neurotransmitter_ion_chnl_CS"/>
</dbReference>
<evidence type="ECO:0000259" key="14">
    <source>
        <dbReference type="Pfam" id="PF02932"/>
    </source>
</evidence>
<dbReference type="InterPro" id="IPR036719">
    <property type="entry name" value="Neuro-gated_channel_TM_sf"/>
</dbReference>
<feature type="transmembrane region" description="Helical" evidence="12">
    <location>
        <begin position="666"/>
        <end position="688"/>
    </location>
</feature>
<dbReference type="InterPro" id="IPR038050">
    <property type="entry name" value="Neuro_actylchol_rec"/>
</dbReference>
<feature type="transmembrane region" description="Helical" evidence="12">
    <location>
        <begin position="603"/>
        <end position="624"/>
    </location>
</feature>
<comment type="subcellular location">
    <subcellularLocation>
        <location evidence="2">Cell membrane</location>
    </subcellularLocation>
    <subcellularLocation>
        <location evidence="1">Membrane</location>
        <topology evidence="1">Multi-pass membrane protein</topology>
    </subcellularLocation>
</comment>
<feature type="compositionally biased region" description="Low complexity" evidence="11">
    <location>
        <begin position="937"/>
        <end position="953"/>
    </location>
</feature>
<dbReference type="InterPro" id="IPR006202">
    <property type="entry name" value="Neur_chan_lig-bd"/>
</dbReference>
<feature type="transmembrane region" description="Helical" evidence="12">
    <location>
        <begin position="58"/>
        <end position="81"/>
    </location>
</feature>
<feature type="compositionally biased region" description="Polar residues" evidence="11">
    <location>
        <begin position="332"/>
        <end position="348"/>
    </location>
</feature>
<feature type="domain" description="Neurotransmitter-gated ion-channel ligand-binding" evidence="13">
    <location>
        <begin position="381"/>
        <end position="602"/>
    </location>
</feature>
<dbReference type="InterPro" id="IPR006029">
    <property type="entry name" value="Neurotrans-gated_channel_TM"/>
</dbReference>
<reference evidence="15" key="1">
    <citation type="submission" date="2022-12" db="EMBL/GenBank/DDBJ databases">
        <title>Genome assemblies of Blomia tropicalis.</title>
        <authorList>
            <person name="Cui Y."/>
        </authorList>
    </citation>
    <scope>NUCLEOTIDE SEQUENCE</scope>
    <source>
        <tissue evidence="15">Adult mites</tissue>
    </source>
</reference>
<gene>
    <name evidence="15" type="ORF">RDWZM_005024</name>
</gene>
<evidence type="ECO:0000256" key="7">
    <source>
        <dbReference type="ARBA" id="ARBA00022989"/>
    </source>
</evidence>
<feature type="transmembrane region" description="Helical" evidence="12">
    <location>
        <begin position="14"/>
        <end position="37"/>
    </location>
</feature>
<dbReference type="PROSITE" id="PS00236">
    <property type="entry name" value="NEUROTR_ION_CHANNEL"/>
    <property type="match status" value="1"/>
</dbReference>
<dbReference type="OMA" id="CYKHEND"/>
<evidence type="ECO:0000256" key="10">
    <source>
        <dbReference type="ARBA" id="ARBA00023303"/>
    </source>
</evidence>
<dbReference type="GO" id="GO:0005886">
    <property type="term" value="C:plasma membrane"/>
    <property type="evidence" value="ECO:0007669"/>
    <property type="project" value="UniProtKB-SubCell"/>
</dbReference>
<dbReference type="PRINTS" id="PR00253">
    <property type="entry name" value="GABAARECEPTR"/>
</dbReference>
<keyword evidence="9 12" id="KW-0472">Membrane</keyword>
<evidence type="ECO:0000256" key="11">
    <source>
        <dbReference type="SAM" id="MobiDB-lite"/>
    </source>
</evidence>
<protein>
    <recommendedName>
        <fullName evidence="17">Tetraspanin</fullName>
    </recommendedName>
</protein>
<evidence type="ECO:0000256" key="1">
    <source>
        <dbReference type="ARBA" id="ARBA00004141"/>
    </source>
</evidence>
<evidence type="ECO:0000256" key="12">
    <source>
        <dbReference type="SAM" id="Phobius"/>
    </source>
</evidence>
<feature type="transmembrane region" description="Helical" evidence="12">
    <location>
        <begin position="998"/>
        <end position="1018"/>
    </location>
</feature>
<evidence type="ECO:0008006" key="17">
    <source>
        <dbReference type="Google" id="ProtNLM"/>
    </source>
</evidence>
<dbReference type="PANTHER" id="PTHR18945">
    <property type="entry name" value="NEUROTRANSMITTER GATED ION CHANNEL"/>
    <property type="match status" value="1"/>
</dbReference>
<keyword evidence="4" id="KW-1003">Cell membrane</keyword>
<dbReference type="CDD" id="cd03127">
    <property type="entry name" value="tetraspanin_LEL"/>
    <property type="match status" value="1"/>
</dbReference>
<dbReference type="Pfam" id="PF02931">
    <property type="entry name" value="Neur_chan_LBD"/>
    <property type="match status" value="1"/>
</dbReference>
<feature type="domain" description="Neurotransmitter-gated ion-channel transmembrane" evidence="14">
    <location>
        <begin position="610"/>
        <end position="1012"/>
    </location>
</feature>
<dbReference type="InterPro" id="IPR036734">
    <property type="entry name" value="Neur_chan_lig-bd_sf"/>
</dbReference>
<dbReference type="Gene3D" id="2.70.170.10">
    <property type="entry name" value="Neurotransmitter-gated ion-channel ligand-binding domain"/>
    <property type="match status" value="1"/>
</dbReference>
<dbReference type="GO" id="GO:0005254">
    <property type="term" value="F:chloride channel activity"/>
    <property type="evidence" value="ECO:0007669"/>
    <property type="project" value="UniProtKB-ARBA"/>
</dbReference>
<feature type="region of interest" description="Disordered" evidence="11">
    <location>
        <begin position="892"/>
        <end position="969"/>
    </location>
</feature>
<dbReference type="SUPFAM" id="SSF63712">
    <property type="entry name" value="Nicotinic receptor ligand binding domain-like"/>
    <property type="match status" value="1"/>
</dbReference>
<dbReference type="GO" id="GO:0005230">
    <property type="term" value="F:extracellular ligand-gated monoatomic ion channel activity"/>
    <property type="evidence" value="ECO:0007669"/>
    <property type="project" value="InterPro"/>
</dbReference>
<feature type="compositionally biased region" description="Polar residues" evidence="11">
    <location>
        <begin position="895"/>
        <end position="913"/>
    </location>
</feature>
<dbReference type="GO" id="GO:0004888">
    <property type="term" value="F:transmembrane signaling receptor activity"/>
    <property type="evidence" value="ECO:0007669"/>
    <property type="project" value="InterPro"/>
</dbReference>
<dbReference type="InterPro" id="IPR018499">
    <property type="entry name" value="Tetraspanin/Peripherin"/>
</dbReference>
<feature type="region of interest" description="Disordered" evidence="11">
    <location>
        <begin position="774"/>
        <end position="867"/>
    </location>
</feature>
<sequence length="1023" mass="116323">MAKVYDEDLLPLKYGVFATNFMLWALGVALLGIAIWVRSDSALWVYVDNMSIGRYYAACYICLIAGAIILMIAFCGCVSAARESTTLMFAYFIVCAILIVLEIAAAVLVWQIPGGDRLQRSLGQEFRWHMEQRLYNDDSRDFLDLIQLKLDCCGAETMLDYRVMHQDIPASCNNPRTNNINIRSCSEQLRRYLEKRGGAIGGICVGKFRLGFAYELHNYKLIFLVNYIFESDERHLRQQRSTHDEAFESNKYESSSTPMGTESHRHAHHHQSRPYPIVSEAVGSHRQPQGKSMENDGRSTPFPGHASNRQSTISGSFPTIHGGHTRARRGVSEQSGTSPGNADLSSSLLPEPGYSTGTTDFFRSTDPGSFRSSTMNLDQQQYYQHAFQHQFHFSYSPPNNSHPVFIGLEIIDVDFINDAKNFFSLQMHLFELWVEPRLNTSALQMFWDTNSDPIPVNEANIADCLWTPSLVFEDSSESEQLLPPTTILLAYKDKVMLRKSKHSLKVRCHMNLQIYPMDKHHCHFKLRTFTDPLKKVDLRWLNDGKSPKQDLLDNKRNRSVIHTDEFTPSLFDIKVGIPSRVIHTWLNEDYSLLDVEFIFERRIIHTLLTVYIPSTLVVTLSWLQFWFDVEAVPGRMSLGIMSTLTIMTQILTNYEKAGNHVTAVDIWLFVCLIMVFLALMEYAVAYTFTHYYDDPYMINEKQIRPSSLSTTSRSDSCYKHENDPFYASGPLRANLLRNSIRNRGHGANTAPPMTLQSATPVVDLDTEPSLFRMKNTPQGLAVNSTNVNASPDKSTSSPFKGISPDPVSQSSAPPPSPLPNQTIDDEERSKLLSSNQTDEDVANRVQNQNRTNNEDNNKNSDLFNNSPKNDQVELARLRMEYAIEQFNALKDEQYENNSSDNRNRAQMLSNTGTIPDDTRGGICDSGKKRKRVRNDTDPNNNNNNNNNDTNGNNSRNVKSKSGKFSTLRRPTLRRQFSSRAQMERNSSGLSEVDYCSRFVFPISFVLFVVIYWIALSFFKLSSD</sequence>
<dbReference type="SUPFAM" id="SSF48652">
    <property type="entry name" value="Tetraspanin"/>
    <property type="match status" value="1"/>
</dbReference>
<evidence type="ECO:0000313" key="15">
    <source>
        <dbReference type="EMBL" id="KAJ6219212.1"/>
    </source>
</evidence>
<feature type="compositionally biased region" description="Polar residues" evidence="11">
    <location>
        <begin position="307"/>
        <end position="317"/>
    </location>
</feature>
<dbReference type="InterPro" id="IPR008952">
    <property type="entry name" value="Tetraspanin_EC2_sf"/>
</dbReference>
<dbReference type="GO" id="GO:0099095">
    <property type="term" value="F:ligand-gated monoatomic anion channel activity"/>
    <property type="evidence" value="ECO:0007669"/>
    <property type="project" value="UniProtKB-ARBA"/>
</dbReference>
<feature type="compositionally biased region" description="Basic and acidic residues" evidence="11">
    <location>
        <begin position="240"/>
        <end position="251"/>
    </location>
</feature>
<evidence type="ECO:0000256" key="8">
    <source>
        <dbReference type="ARBA" id="ARBA00023065"/>
    </source>
</evidence>
<evidence type="ECO:0000256" key="2">
    <source>
        <dbReference type="ARBA" id="ARBA00004236"/>
    </source>
</evidence>
<name>A0A9Q0M7X7_BLOTA</name>
<evidence type="ECO:0000256" key="6">
    <source>
        <dbReference type="ARBA" id="ARBA00022729"/>
    </source>
</evidence>
<keyword evidence="7 12" id="KW-1133">Transmembrane helix</keyword>
<dbReference type="AlphaFoldDB" id="A0A9Q0M7X7"/>
<evidence type="ECO:0000313" key="16">
    <source>
        <dbReference type="Proteomes" id="UP001142055"/>
    </source>
</evidence>
<dbReference type="InterPro" id="IPR006028">
    <property type="entry name" value="GABAA/Glycine_rcpt"/>
</dbReference>
<comment type="caution">
    <text evidence="15">The sequence shown here is derived from an EMBL/GenBank/DDBJ whole genome shotgun (WGS) entry which is preliminary data.</text>
</comment>
<dbReference type="CDD" id="cd19049">
    <property type="entry name" value="LGIC_TM_anion"/>
    <property type="match status" value="1"/>
</dbReference>
<dbReference type="InterPro" id="IPR006201">
    <property type="entry name" value="Neur_channel"/>
</dbReference>
<keyword evidence="16" id="KW-1185">Reference proteome</keyword>
<keyword evidence="5 12" id="KW-0812">Transmembrane</keyword>
<feature type="region of interest" description="Disordered" evidence="11">
    <location>
        <begin position="240"/>
        <end position="350"/>
    </location>
</feature>
<dbReference type="Pfam" id="PF00335">
    <property type="entry name" value="Tetraspanin"/>
    <property type="match status" value="1"/>
</dbReference>
<dbReference type="Gene3D" id="1.20.58.390">
    <property type="entry name" value="Neurotransmitter-gated ion-channel transmembrane domain"/>
    <property type="match status" value="1"/>
</dbReference>
<evidence type="ECO:0000256" key="9">
    <source>
        <dbReference type="ARBA" id="ARBA00023136"/>
    </source>
</evidence>
<dbReference type="SUPFAM" id="SSF90112">
    <property type="entry name" value="Neurotransmitter-gated ion-channel transmembrane pore"/>
    <property type="match status" value="1"/>
</dbReference>
<proteinExistence type="predicted"/>
<evidence type="ECO:0000256" key="4">
    <source>
        <dbReference type="ARBA" id="ARBA00022475"/>
    </source>
</evidence>
<keyword evidence="6" id="KW-0732">Signal</keyword>
<evidence type="ECO:0000259" key="13">
    <source>
        <dbReference type="Pfam" id="PF02931"/>
    </source>
</evidence>
<evidence type="ECO:0000256" key="5">
    <source>
        <dbReference type="ARBA" id="ARBA00022692"/>
    </source>
</evidence>
<evidence type="ECO:0000256" key="3">
    <source>
        <dbReference type="ARBA" id="ARBA00022448"/>
    </source>
</evidence>
<dbReference type="Gene3D" id="1.10.1450.10">
    <property type="entry name" value="Tetraspanin"/>
    <property type="match status" value="1"/>
</dbReference>
<keyword evidence="3" id="KW-0813">Transport</keyword>
<keyword evidence="10" id="KW-0407">Ion channel</keyword>
<keyword evidence="8" id="KW-0406">Ion transport</keyword>
<feature type="compositionally biased region" description="Polar residues" evidence="11">
    <location>
        <begin position="775"/>
        <end position="798"/>
    </location>
</feature>
<accession>A0A9Q0M7X7</accession>